<proteinExistence type="inferred from homology"/>
<evidence type="ECO:0000256" key="2">
    <source>
        <dbReference type="ARBA" id="ARBA00023043"/>
    </source>
</evidence>
<evidence type="ECO:0000256" key="4">
    <source>
        <dbReference type="PROSITE-ProRule" id="PRU00023"/>
    </source>
</evidence>
<evidence type="ECO:0000259" key="6">
    <source>
        <dbReference type="Pfam" id="PF25877"/>
    </source>
</evidence>
<keyword evidence="1" id="KW-0677">Repeat</keyword>
<comment type="similarity">
    <text evidence="3">Belongs to the SOWAH family.</text>
</comment>
<keyword evidence="2 4" id="KW-0040">ANK repeat</keyword>
<feature type="region of interest" description="Disordered" evidence="5">
    <location>
        <begin position="80"/>
        <end position="272"/>
    </location>
</feature>
<dbReference type="KEGG" id="ccin:107270998"/>
<feature type="compositionally biased region" description="Basic and acidic residues" evidence="5">
    <location>
        <begin position="183"/>
        <end position="213"/>
    </location>
</feature>
<dbReference type="PANTHER" id="PTHR14491:SF7">
    <property type="entry name" value="SOSONDOWAH, ISOFORM G"/>
    <property type="match status" value="1"/>
</dbReference>
<evidence type="ECO:0000313" key="8">
    <source>
        <dbReference type="RefSeq" id="XP_015602016.1"/>
    </source>
</evidence>
<dbReference type="InterPro" id="IPR036770">
    <property type="entry name" value="Ankyrin_rpt-contain_sf"/>
</dbReference>
<gene>
    <name evidence="8" type="primary">LOC107270998</name>
</gene>
<dbReference type="InterPro" id="IPR058889">
    <property type="entry name" value="WHD_SOWAHA-C"/>
</dbReference>
<feature type="compositionally biased region" description="Polar residues" evidence="5">
    <location>
        <begin position="527"/>
        <end position="537"/>
    </location>
</feature>
<protein>
    <submittedName>
        <fullName evidence="8">Ankyrin repeat domain-containing protein SOWAHB isoform X1</fullName>
    </submittedName>
</protein>
<feature type="domain" description="SOWAHA-C winged helix-turn-helix" evidence="6">
    <location>
        <begin position="6"/>
        <end position="76"/>
    </location>
</feature>
<reference evidence="8" key="1">
    <citation type="submission" date="2025-08" db="UniProtKB">
        <authorList>
            <consortium name="RefSeq"/>
        </authorList>
    </citation>
    <scope>IDENTIFICATION</scope>
</reference>
<dbReference type="RefSeq" id="XP_015602016.1">
    <property type="nucleotide sequence ID" value="XM_015746530.2"/>
</dbReference>
<accession>A0AAJ7FPK6</accession>
<evidence type="ECO:0000256" key="5">
    <source>
        <dbReference type="SAM" id="MobiDB-lite"/>
    </source>
</evidence>
<evidence type="ECO:0000256" key="1">
    <source>
        <dbReference type="ARBA" id="ARBA00022737"/>
    </source>
</evidence>
<dbReference type="GeneID" id="107270998"/>
<dbReference type="AlphaFoldDB" id="A0AAJ7FPK6"/>
<dbReference type="SUPFAM" id="SSF48403">
    <property type="entry name" value="Ankyrin repeat"/>
    <property type="match status" value="1"/>
</dbReference>
<keyword evidence="7" id="KW-1185">Reference proteome</keyword>
<dbReference type="Proteomes" id="UP000694920">
    <property type="component" value="Unplaced"/>
</dbReference>
<feature type="compositionally biased region" description="Pro residues" evidence="5">
    <location>
        <begin position="109"/>
        <end position="133"/>
    </location>
</feature>
<dbReference type="PROSITE" id="PS50088">
    <property type="entry name" value="ANK_REPEAT"/>
    <property type="match status" value="1"/>
</dbReference>
<dbReference type="Pfam" id="PF12796">
    <property type="entry name" value="Ank_2"/>
    <property type="match status" value="1"/>
</dbReference>
<dbReference type="PROSITE" id="PS50297">
    <property type="entry name" value="ANK_REP_REGION"/>
    <property type="match status" value="1"/>
</dbReference>
<feature type="region of interest" description="Disordered" evidence="5">
    <location>
        <begin position="458"/>
        <end position="556"/>
    </location>
</feature>
<name>A0AAJ7FPK6_CEPCN</name>
<feature type="compositionally biased region" description="Basic and acidic residues" evidence="5">
    <location>
        <begin position="147"/>
        <end position="162"/>
    </location>
</feature>
<evidence type="ECO:0000256" key="3">
    <source>
        <dbReference type="ARBA" id="ARBA00038122"/>
    </source>
</evidence>
<feature type="compositionally biased region" description="Polar residues" evidence="5">
    <location>
        <begin position="484"/>
        <end position="498"/>
    </location>
</feature>
<dbReference type="PANTHER" id="PTHR14491">
    <property type="entry name" value="SOSONDOWAH, ISOFORM G"/>
    <property type="match status" value="1"/>
</dbReference>
<dbReference type="Pfam" id="PF25877">
    <property type="entry name" value="WHD_SOWAH"/>
    <property type="match status" value="1"/>
</dbReference>
<dbReference type="InterPro" id="IPR002110">
    <property type="entry name" value="Ankyrin_rpt"/>
</dbReference>
<dbReference type="Gene3D" id="1.25.40.20">
    <property type="entry name" value="Ankyrin repeat-containing domain"/>
    <property type="match status" value="1"/>
</dbReference>
<dbReference type="CTD" id="39438"/>
<evidence type="ECO:0000313" key="7">
    <source>
        <dbReference type="Proteomes" id="UP000694920"/>
    </source>
</evidence>
<feature type="repeat" description="ANK" evidence="4">
    <location>
        <begin position="345"/>
        <end position="378"/>
    </location>
</feature>
<dbReference type="SMART" id="SM00248">
    <property type="entry name" value="ANK"/>
    <property type="match status" value="2"/>
</dbReference>
<sequence length="556" mass="61733">MATPSELSLEEIRKYLLENGGSARNHDVVKHFKKFLTDPETRVEARNKFKEYVNTLATIKNEEGEKYLVLKKKYRQGPLVLSSPVPSAPFQQDSSVATPDLATPVSPLREPPPYRPPPPAPLSPTSPSSPVPRYPDEPLYPVGASENVDKEETTEENSKQDPEEVVEEDASQVSSPPVPPRRKSQDKLRLENKENINMDKMKPTTDNVMKEDVANTGSAEQLSVRERMQRFNRMASETDMNARPNGTTTPTKKRSDKGADEDDSASVASQLDGKSREWLVRAAQGDYQALAKLAAEEPRLARLKDPSSGYTALHWGAKHGNENIVKLIAGTYKDYIKGVNETTNGGYTPLHIAMQFEHENIFNLLVQVYGANQDVRDYSGKKARQYLVSQEAAVSQDTFRKIKARKKHAEKDLGFLRIGSLNVRVKRTTEAFSQFLGVATSANSNAEKIHKSWGSADNIQMEHKVMPPPKYAPIKKRRSRRAQDFSSSRGQHTVSQPNTPVPQGKVFARQNPSVSHEEPSGAVAPSESLSVNRPNNDSDSDTACGFDSAWRGSAQL</sequence>
<organism evidence="7 8">
    <name type="scientific">Cephus cinctus</name>
    <name type="common">Wheat stem sawfly</name>
    <dbReference type="NCBI Taxonomy" id="211228"/>
    <lineage>
        <taxon>Eukaryota</taxon>
        <taxon>Metazoa</taxon>
        <taxon>Ecdysozoa</taxon>
        <taxon>Arthropoda</taxon>
        <taxon>Hexapoda</taxon>
        <taxon>Insecta</taxon>
        <taxon>Pterygota</taxon>
        <taxon>Neoptera</taxon>
        <taxon>Endopterygota</taxon>
        <taxon>Hymenoptera</taxon>
        <taxon>Cephoidea</taxon>
        <taxon>Cephidae</taxon>
        <taxon>Cephus</taxon>
    </lineage>
</organism>